<sequence>MDGRGFKLETNPVYPMPNDSDEITRLNNIQYLICYALQGHFKAPVEEHLKRGIRVLDVGSPISLQHVCGHRSGQHLQRLLQQQLASAQREFSNSRHYQGSITATLIETLKTAKTHSHMPSVGAPVPRLQLRLRGSAVRRDVFPREAVARELVRVMKPGGWIEFVWFLLMEFLCIHPFSVMILKVDGDIRPSDGGPLLTEFWNKVRIMMSMRDINTRQVHNIHNSFRLLGFKQITSDHRCIPIGWGPEDVAVGSIIGHAQTQASLRPQMTLALGLGNDEYDSMVDAAEKESRDYKPYFNIYYVFGKKLEGCGDDAQNSESGHS</sequence>
<dbReference type="AlphaFoldDB" id="A0A433DH28"/>
<name>A0A433DH28_9FUNG</name>
<evidence type="ECO:0000313" key="2">
    <source>
        <dbReference type="Proteomes" id="UP000268093"/>
    </source>
</evidence>
<gene>
    <name evidence="1" type="ORF">BC936DRAFT_140334</name>
</gene>
<keyword evidence="2" id="KW-1185">Reference proteome</keyword>
<evidence type="ECO:0008006" key="3">
    <source>
        <dbReference type="Google" id="ProtNLM"/>
    </source>
</evidence>
<accession>A0A433DH28</accession>
<proteinExistence type="predicted"/>
<organism evidence="1 2">
    <name type="scientific">Jimgerdemannia flammicorona</name>
    <dbReference type="NCBI Taxonomy" id="994334"/>
    <lineage>
        <taxon>Eukaryota</taxon>
        <taxon>Fungi</taxon>
        <taxon>Fungi incertae sedis</taxon>
        <taxon>Mucoromycota</taxon>
        <taxon>Mucoromycotina</taxon>
        <taxon>Endogonomycetes</taxon>
        <taxon>Endogonales</taxon>
        <taxon>Endogonaceae</taxon>
        <taxon>Jimgerdemannia</taxon>
    </lineage>
</organism>
<dbReference type="EMBL" id="RBNI01001684">
    <property type="protein sequence ID" value="RUP50096.1"/>
    <property type="molecule type" value="Genomic_DNA"/>
</dbReference>
<protein>
    <recommendedName>
        <fullName evidence="3">Methyltransferase type 11 domain-containing protein</fullName>
    </recommendedName>
</protein>
<comment type="caution">
    <text evidence="1">The sequence shown here is derived from an EMBL/GenBank/DDBJ whole genome shotgun (WGS) entry which is preliminary data.</text>
</comment>
<evidence type="ECO:0000313" key="1">
    <source>
        <dbReference type="EMBL" id="RUP50096.1"/>
    </source>
</evidence>
<reference evidence="1 2" key="1">
    <citation type="journal article" date="2018" name="New Phytol.">
        <title>Phylogenomics of Endogonaceae and evolution of mycorrhizas within Mucoromycota.</title>
        <authorList>
            <person name="Chang Y."/>
            <person name="Desiro A."/>
            <person name="Na H."/>
            <person name="Sandor L."/>
            <person name="Lipzen A."/>
            <person name="Clum A."/>
            <person name="Barry K."/>
            <person name="Grigoriev I.V."/>
            <person name="Martin F.M."/>
            <person name="Stajich J.E."/>
            <person name="Smith M.E."/>
            <person name="Bonito G."/>
            <person name="Spatafora J.W."/>
        </authorList>
    </citation>
    <scope>NUCLEOTIDE SEQUENCE [LARGE SCALE GENOMIC DNA]</scope>
    <source>
        <strain evidence="1 2">GMNB39</strain>
    </source>
</reference>
<dbReference type="OrthoDB" id="2013972at2759"/>
<dbReference type="Proteomes" id="UP000268093">
    <property type="component" value="Unassembled WGS sequence"/>
</dbReference>